<accession>A0A835C3G6</accession>
<name>A0A835C3G6_9POAL</name>
<gene>
    <name evidence="3" type="ORF">HU200_028619</name>
</gene>
<dbReference type="SUPFAM" id="SSF48371">
    <property type="entry name" value="ARM repeat"/>
    <property type="match status" value="1"/>
</dbReference>
<evidence type="ECO:0000313" key="4">
    <source>
        <dbReference type="Proteomes" id="UP000636709"/>
    </source>
</evidence>
<dbReference type="PANTHER" id="PTHR33115:SF43">
    <property type="entry name" value="BLE2 PROTEIN"/>
    <property type="match status" value="1"/>
</dbReference>
<dbReference type="Proteomes" id="UP000636709">
    <property type="component" value="Unassembled WGS sequence"/>
</dbReference>
<feature type="region of interest" description="Disordered" evidence="1">
    <location>
        <begin position="408"/>
        <end position="427"/>
    </location>
</feature>
<feature type="transmembrane region" description="Helical" evidence="2">
    <location>
        <begin position="89"/>
        <end position="107"/>
    </location>
</feature>
<dbReference type="InterPro" id="IPR016024">
    <property type="entry name" value="ARM-type_fold"/>
</dbReference>
<feature type="transmembrane region" description="Helical" evidence="2">
    <location>
        <begin position="61"/>
        <end position="82"/>
    </location>
</feature>
<protein>
    <submittedName>
        <fullName evidence="3">Uncharacterized protein</fullName>
    </submittedName>
</protein>
<keyword evidence="2" id="KW-1133">Transmembrane helix</keyword>
<dbReference type="OrthoDB" id="690114at2759"/>
<keyword evidence="2" id="KW-0812">Transmembrane</keyword>
<feature type="transmembrane region" description="Helical" evidence="2">
    <location>
        <begin position="143"/>
        <end position="160"/>
    </location>
</feature>
<keyword evidence="4" id="KW-1185">Reference proteome</keyword>
<feature type="transmembrane region" description="Helical" evidence="2">
    <location>
        <begin position="228"/>
        <end position="252"/>
    </location>
</feature>
<evidence type="ECO:0000256" key="1">
    <source>
        <dbReference type="SAM" id="MobiDB-lite"/>
    </source>
</evidence>
<evidence type="ECO:0000313" key="3">
    <source>
        <dbReference type="EMBL" id="KAF8712846.1"/>
    </source>
</evidence>
<proteinExistence type="predicted"/>
<comment type="caution">
    <text evidence="3">The sequence shown here is derived from an EMBL/GenBank/DDBJ whole genome shotgun (WGS) entry which is preliminary data.</text>
</comment>
<organism evidence="3 4">
    <name type="scientific">Digitaria exilis</name>
    <dbReference type="NCBI Taxonomy" id="1010633"/>
    <lineage>
        <taxon>Eukaryota</taxon>
        <taxon>Viridiplantae</taxon>
        <taxon>Streptophyta</taxon>
        <taxon>Embryophyta</taxon>
        <taxon>Tracheophyta</taxon>
        <taxon>Spermatophyta</taxon>
        <taxon>Magnoliopsida</taxon>
        <taxon>Liliopsida</taxon>
        <taxon>Poales</taxon>
        <taxon>Poaceae</taxon>
        <taxon>PACMAD clade</taxon>
        <taxon>Panicoideae</taxon>
        <taxon>Panicodae</taxon>
        <taxon>Paniceae</taxon>
        <taxon>Anthephorinae</taxon>
        <taxon>Digitaria</taxon>
    </lineage>
</organism>
<dbReference type="EMBL" id="JACEFO010001742">
    <property type="protein sequence ID" value="KAF8712846.1"/>
    <property type="molecule type" value="Genomic_DNA"/>
</dbReference>
<evidence type="ECO:0000256" key="2">
    <source>
        <dbReference type="SAM" id="Phobius"/>
    </source>
</evidence>
<dbReference type="AlphaFoldDB" id="A0A835C3G6"/>
<keyword evidence="2" id="KW-0472">Membrane</keyword>
<dbReference type="InterPro" id="IPR011989">
    <property type="entry name" value="ARM-like"/>
</dbReference>
<dbReference type="PANTHER" id="PTHR33115">
    <property type="entry name" value="ARM REPEAT SUPERFAMILY PROTEIN"/>
    <property type="match status" value="1"/>
</dbReference>
<reference evidence="3" key="1">
    <citation type="submission" date="2020-07" db="EMBL/GenBank/DDBJ databases">
        <title>Genome sequence and genetic diversity analysis of an under-domesticated orphan crop, white fonio (Digitaria exilis).</title>
        <authorList>
            <person name="Bennetzen J.L."/>
            <person name="Chen S."/>
            <person name="Ma X."/>
            <person name="Wang X."/>
            <person name="Yssel A.E.J."/>
            <person name="Chaluvadi S.R."/>
            <person name="Johnson M."/>
            <person name="Gangashetty P."/>
            <person name="Hamidou F."/>
            <person name="Sanogo M.D."/>
            <person name="Zwaenepoel A."/>
            <person name="Wallace J."/>
            <person name="Van De Peer Y."/>
            <person name="Van Deynze A."/>
        </authorList>
    </citation>
    <scope>NUCLEOTIDE SEQUENCE</scope>
    <source>
        <tissue evidence="3">Leaves</tissue>
    </source>
</reference>
<sequence length="839" mass="92602">MARWCVELSIGMPGAPPAPAASDTAAPAAAAVDGADAADNSSSEPEKNLNYFVRVLATGELVGNALGTLASLWATFVLLGGYRSSLKHLDFWIATAMVFLEAFRVFIRNFKLDSQSLFGSSKAFKEIRSSLALLLFRPQESDSIVLIIVSVVLLYFRPQRIGTLINGPKGQCLLFGLLGAYTLEIVLIAMPLIGNLQIPATVAQVILSSWRLANSYGDNKNMVASIRVFYALVLCQGLLYILACTLALFSVFPRRSLARRLGFEGEWGARAVDLYYERAYTKRIEIGVFAEDTISLASFVVDSLNSASSISRELHFSASKARELQLAGVRVLHSLLQQKGSSNSNEELISVITRSEKAVPTLISMLDWTFKQDRDIRLFAAKATADLAGYLRIARVAGAVKSVSSLLDAAENQPPSENDERPPQPAESNQRWWSWVYKSWQRMEANFLRYMEMKSINSPQDYSVLPVLGMKILERLACDPDNCAEIMKNTNLISKIIGLISYTSNDGSSNDNALIIISSLNFVRMIATTNEKVGATIWQDLWESPLLLSNLTCVLQDCRSSLEVWKPAIDIIATLALDEVARHELGRVQVIIHNLLHIFIIEQDGPTNYDQLLRVAAGAALANLAMETPENCLAMLEERQTFAECSRIKEPVSDPEVSNQLSAALRVTFDECSRIKGWLSDTGVRTQLSSALRLVLQNIMAAENKQLEALIGLASQICYVLPPRRFVQGLESHVIEPTIVQKLVNTLNSNKKPSHEYPRMRRAIVDMVISVLRHSPSDAIIFRTEGGMVDALSKVETTPSKVEKYRVFLSKEGVVLEQGLPLRDLVATAKGLIHHAAPT</sequence>
<dbReference type="Gene3D" id="1.25.10.10">
    <property type="entry name" value="Leucine-rich Repeat Variant"/>
    <property type="match status" value="1"/>
</dbReference>